<evidence type="ECO:0000313" key="2">
    <source>
        <dbReference type="Proteomes" id="UP000265801"/>
    </source>
</evidence>
<dbReference type="Proteomes" id="UP000265801">
    <property type="component" value="Unassembled WGS sequence"/>
</dbReference>
<name>A0A3A1QVQ5_9BACI</name>
<accession>A0A3A1QVQ5</accession>
<gene>
    <name evidence="1" type="ORF">D3H55_18930</name>
</gene>
<keyword evidence="2" id="KW-1185">Reference proteome</keyword>
<sequence length="73" mass="8326">MTKHGHMEMIILPTDQGEVKVFVYGFKPLGSWGQVVVQLNDLTVNSKGYNRKKTIIRTLAQLHQMLVNNQDQS</sequence>
<reference evidence="1 2" key="1">
    <citation type="submission" date="2018-09" db="EMBL/GenBank/DDBJ databases">
        <title>Bacillus saliacetes sp. nov., isolated from Thai shrimp paste (Ka-pi).</title>
        <authorList>
            <person name="Daroonpunt R."/>
            <person name="Tanasupawat S."/>
            <person name="Yiamsombut S."/>
        </authorList>
    </citation>
    <scope>NUCLEOTIDE SEQUENCE [LARGE SCALE GENOMIC DNA]</scope>
    <source>
        <strain evidence="1 2">SKP7-4</strain>
    </source>
</reference>
<organism evidence="1 2">
    <name type="scientific">Bacillus salacetis</name>
    <dbReference type="NCBI Taxonomy" id="2315464"/>
    <lineage>
        <taxon>Bacteria</taxon>
        <taxon>Bacillati</taxon>
        <taxon>Bacillota</taxon>
        <taxon>Bacilli</taxon>
        <taxon>Bacillales</taxon>
        <taxon>Bacillaceae</taxon>
        <taxon>Bacillus</taxon>
    </lineage>
</organism>
<dbReference type="RefSeq" id="WP_119548865.1">
    <property type="nucleotide sequence ID" value="NZ_QXIR01000032.1"/>
</dbReference>
<protein>
    <submittedName>
        <fullName evidence="1">Uncharacterized protein</fullName>
    </submittedName>
</protein>
<dbReference type="OrthoDB" id="2361617at2"/>
<comment type="caution">
    <text evidence="1">The sequence shown here is derived from an EMBL/GenBank/DDBJ whole genome shotgun (WGS) entry which is preliminary data.</text>
</comment>
<dbReference type="EMBL" id="QXIR01000032">
    <property type="protein sequence ID" value="RIW29514.1"/>
    <property type="molecule type" value="Genomic_DNA"/>
</dbReference>
<dbReference type="AlphaFoldDB" id="A0A3A1QVQ5"/>
<proteinExistence type="predicted"/>
<evidence type="ECO:0000313" key="1">
    <source>
        <dbReference type="EMBL" id="RIW29514.1"/>
    </source>
</evidence>